<dbReference type="InterPro" id="IPR058330">
    <property type="entry name" value="DUF8017"/>
</dbReference>
<evidence type="ECO:0000256" key="1">
    <source>
        <dbReference type="SAM" id="MobiDB-lite"/>
    </source>
</evidence>
<dbReference type="Pfam" id="PF26056">
    <property type="entry name" value="DUF8017"/>
    <property type="match status" value="1"/>
</dbReference>
<dbReference type="AlphaFoldDB" id="A0A378YFX6"/>
<evidence type="ECO:0000256" key="2">
    <source>
        <dbReference type="SAM" id="Phobius"/>
    </source>
</evidence>
<protein>
    <recommendedName>
        <fullName evidence="3">DUF8017 domain-containing protein</fullName>
    </recommendedName>
</protein>
<accession>A0A378YFX6</accession>
<evidence type="ECO:0000313" key="5">
    <source>
        <dbReference type="Proteomes" id="UP000255467"/>
    </source>
</evidence>
<sequence>MANPSAPNPYRSGPAPFPPNQYGPPSGGGRKGLLFAGIGIVVLALVATVAVILVNRDSEEPVAGPTTTSAAKPTTTTRTTQPTTGPTTPSPVIPGYQVISPTDIGAAWDVPQDWVLDESIKEFASTDETVPVSGLTTEGVNYCTDFVRTNMFLSATTNPDATASAREIGEKIARIGWTTGSAVTSTPGEPLTNTDGSLQGVFMETTGTFTAPDPRCADTFSVYTFAVSGGTTNSIVLTIAADTGVDRSIDPAFARRLLTTLRLI</sequence>
<proteinExistence type="predicted"/>
<keyword evidence="2" id="KW-1133">Transmembrane helix</keyword>
<dbReference type="EMBL" id="UGRY01000002">
    <property type="protein sequence ID" value="SUA75401.1"/>
    <property type="molecule type" value="Genomic_DNA"/>
</dbReference>
<feature type="domain" description="DUF8017" evidence="3">
    <location>
        <begin position="90"/>
        <end position="263"/>
    </location>
</feature>
<gene>
    <name evidence="4" type="ORF">NCTC1934_02064</name>
</gene>
<feature type="transmembrane region" description="Helical" evidence="2">
    <location>
        <begin position="33"/>
        <end position="54"/>
    </location>
</feature>
<name>A0A378YFX6_9NOCA</name>
<evidence type="ECO:0000259" key="3">
    <source>
        <dbReference type="Pfam" id="PF26056"/>
    </source>
</evidence>
<reference evidence="4 5" key="1">
    <citation type="submission" date="2018-06" db="EMBL/GenBank/DDBJ databases">
        <authorList>
            <consortium name="Pathogen Informatics"/>
            <person name="Doyle S."/>
        </authorList>
    </citation>
    <scope>NUCLEOTIDE SEQUENCE [LARGE SCALE GENOMIC DNA]</scope>
    <source>
        <strain evidence="4 5">NCTC1934</strain>
    </source>
</reference>
<dbReference type="STRING" id="1406858.GCA_000710895_00224"/>
<feature type="region of interest" description="Disordered" evidence="1">
    <location>
        <begin position="60"/>
        <end position="94"/>
    </location>
</feature>
<evidence type="ECO:0000313" key="4">
    <source>
        <dbReference type="EMBL" id="SUA75401.1"/>
    </source>
</evidence>
<keyword evidence="5" id="KW-1185">Reference proteome</keyword>
<keyword evidence="2" id="KW-0472">Membrane</keyword>
<keyword evidence="2" id="KW-0812">Transmembrane</keyword>
<feature type="compositionally biased region" description="Low complexity" evidence="1">
    <location>
        <begin position="64"/>
        <end position="87"/>
    </location>
</feature>
<dbReference type="Proteomes" id="UP000255467">
    <property type="component" value="Unassembled WGS sequence"/>
</dbReference>
<organism evidence="4 5">
    <name type="scientific">Nocardia otitidiscaviarum</name>
    <dbReference type="NCBI Taxonomy" id="1823"/>
    <lineage>
        <taxon>Bacteria</taxon>
        <taxon>Bacillati</taxon>
        <taxon>Actinomycetota</taxon>
        <taxon>Actinomycetes</taxon>
        <taxon>Mycobacteriales</taxon>
        <taxon>Nocardiaceae</taxon>
        <taxon>Nocardia</taxon>
    </lineage>
</organism>
<feature type="region of interest" description="Disordered" evidence="1">
    <location>
        <begin position="1"/>
        <end position="24"/>
    </location>
</feature>